<dbReference type="PROSITE" id="PS50109">
    <property type="entry name" value="HIS_KIN"/>
    <property type="match status" value="1"/>
</dbReference>
<feature type="modified residue" description="4-aspartylphosphate" evidence="5">
    <location>
        <position position="575"/>
    </location>
</feature>
<sequence length="732" mass="81730">MNQPLVVFVVGTHHPNEISENLKKRIDSLVKLLLPGETIEYSADWKGDALRPYNLHSQTLTPEIWVVPSSLDITELPSQECCIRAEAMGLVSILLNGEEDQSLESQSIRRYIRSISWETFSEDEILKGECRLTMPVFSSHQTDRDDIEYRRRLLAAFTHELRTPLNSIQGMTDLSLEKVQDPEVRDFLGVSKDAVSRLLVLINDIIDYSRMSEQGVSVKPAPFEITNSLKTLVIPWIYECKKKGLQFSLHIDPKIPSQILSDEERVHQALNNLISNAVKFTEAGSVSLHVTRGASELVFIVRNTGREIPENRRKKIFEPFYQAEGGRNRGFGGTGIGLTISTLIAQYLRGKLSLEYSTPLETSFMFQLPVHRESASHTIGDEIRKRLEDIGSCTVGVICDNNKQPSGLIAWLKEAFEGVEIVFTPEESTMEGRESPDLLFLSSELELDSPRLRSLIHYTARPIVFGSTGLGSRELQWRRVNPHGLFLPISASVEDFTTTIHQARDIPVSEDALDAKKFSGQLDGVRVLVVEDDGINRLVFTKHLEKMGALVWEAGNAEEAIAILQSETVDICCLDIGLPRVSGFEIARRIRDGEIAGVARQLPIIAVTAYSSHDDARKMYLNGINAILVKPVRGAALESSISQILLDFQKPDDQLDLSGLCSRAVALVRQGKTELVEKSIAVLKRQVSGDEEGEVRRLLFKLLLAVRRDDIAGVTDIITQMEPLVQFDQGAE</sequence>
<evidence type="ECO:0000256" key="5">
    <source>
        <dbReference type="PROSITE-ProRule" id="PRU00169"/>
    </source>
</evidence>
<dbReference type="PANTHER" id="PTHR45339:SF1">
    <property type="entry name" value="HYBRID SIGNAL TRANSDUCTION HISTIDINE KINASE J"/>
    <property type="match status" value="1"/>
</dbReference>
<name>A0A098R164_9SPIO</name>
<evidence type="ECO:0000256" key="1">
    <source>
        <dbReference type="ARBA" id="ARBA00000085"/>
    </source>
</evidence>
<dbReference type="SUPFAM" id="SSF52172">
    <property type="entry name" value="CheY-like"/>
    <property type="match status" value="1"/>
</dbReference>
<dbReference type="InterPro" id="IPR003594">
    <property type="entry name" value="HATPase_dom"/>
</dbReference>
<dbReference type="Gene3D" id="1.10.287.130">
    <property type="match status" value="1"/>
</dbReference>
<dbReference type="Pfam" id="PF00072">
    <property type="entry name" value="Response_reg"/>
    <property type="match status" value="1"/>
</dbReference>
<dbReference type="Gene3D" id="3.30.565.10">
    <property type="entry name" value="Histidine kinase-like ATPase, C-terminal domain"/>
    <property type="match status" value="1"/>
</dbReference>
<dbReference type="SMART" id="SM00448">
    <property type="entry name" value="REC"/>
    <property type="match status" value="1"/>
</dbReference>
<dbReference type="SUPFAM" id="SSF55874">
    <property type="entry name" value="ATPase domain of HSP90 chaperone/DNA topoisomerase II/histidine kinase"/>
    <property type="match status" value="1"/>
</dbReference>
<evidence type="ECO:0000313" key="8">
    <source>
        <dbReference type="EMBL" id="KGE73845.1"/>
    </source>
</evidence>
<dbReference type="PROSITE" id="PS50110">
    <property type="entry name" value="RESPONSE_REGULATORY"/>
    <property type="match status" value="1"/>
</dbReference>
<dbReference type="InterPro" id="IPR001789">
    <property type="entry name" value="Sig_transdc_resp-reg_receiver"/>
</dbReference>
<dbReference type="GO" id="GO:0000155">
    <property type="term" value="F:phosphorelay sensor kinase activity"/>
    <property type="evidence" value="ECO:0007669"/>
    <property type="project" value="InterPro"/>
</dbReference>
<keyword evidence="9" id="KW-1185">Reference proteome</keyword>
<dbReference type="SMART" id="SM00387">
    <property type="entry name" value="HATPase_c"/>
    <property type="match status" value="1"/>
</dbReference>
<dbReference type="InterPro" id="IPR004358">
    <property type="entry name" value="Sig_transdc_His_kin-like_C"/>
</dbReference>
<evidence type="ECO:0000259" key="6">
    <source>
        <dbReference type="PROSITE" id="PS50109"/>
    </source>
</evidence>
<proteinExistence type="predicted"/>
<dbReference type="eggNOG" id="COG2205">
    <property type="taxonomic scope" value="Bacteria"/>
</dbReference>
<evidence type="ECO:0000256" key="4">
    <source>
        <dbReference type="ARBA" id="ARBA00023012"/>
    </source>
</evidence>
<dbReference type="STRING" id="1480694.DC28_01125"/>
<evidence type="ECO:0000256" key="2">
    <source>
        <dbReference type="ARBA" id="ARBA00012438"/>
    </source>
</evidence>
<dbReference type="AlphaFoldDB" id="A0A098R164"/>
<dbReference type="PANTHER" id="PTHR45339">
    <property type="entry name" value="HYBRID SIGNAL TRANSDUCTION HISTIDINE KINASE J"/>
    <property type="match status" value="1"/>
</dbReference>
<dbReference type="InterPro" id="IPR011006">
    <property type="entry name" value="CheY-like_superfamily"/>
</dbReference>
<evidence type="ECO:0000256" key="3">
    <source>
        <dbReference type="ARBA" id="ARBA00022553"/>
    </source>
</evidence>
<feature type="domain" description="Histidine kinase" evidence="6">
    <location>
        <begin position="156"/>
        <end position="372"/>
    </location>
</feature>
<dbReference type="SUPFAM" id="SSF47384">
    <property type="entry name" value="Homodimeric domain of signal transducing histidine kinase"/>
    <property type="match status" value="1"/>
</dbReference>
<dbReference type="RefSeq" id="WP_037544875.1">
    <property type="nucleotide sequence ID" value="NZ_JNUP01000003.1"/>
</dbReference>
<feature type="domain" description="Response regulatory" evidence="7">
    <location>
        <begin position="526"/>
        <end position="645"/>
    </location>
</feature>
<organism evidence="8 9">
    <name type="scientific">Spirochaeta lutea</name>
    <dbReference type="NCBI Taxonomy" id="1480694"/>
    <lineage>
        <taxon>Bacteria</taxon>
        <taxon>Pseudomonadati</taxon>
        <taxon>Spirochaetota</taxon>
        <taxon>Spirochaetia</taxon>
        <taxon>Spirochaetales</taxon>
        <taxon>Spirochaetaceae</taxon>
        <taxon>Spirochaeta</taxon>
    </lineage>
</organism>
<dbReference type="Proteomes" id="UP000029692">
    <property type="component" value="Unassembled WGS sequence"/>
</dbReference>
<dbReference type="SMART" id="SM00388">
    <property type="entry name" value="HisKA"/>
    <property type="match status" value="1"/>
</dbReference>
<reference evidence="8 9" key="1">
    <citation type="submission" date="2014-05" db="EMBL/GenBank/DDBJ databases">
        <title>De novo Genome Sequence of Spirocheata sp.</title>
        <authorList>
            <person name="Shivani Y."/>
            <person name="Subhash Y."/>
            <person name="Tushar L."/>
            <person name="Sasikala C."/>
            <person name="Ramana C.V."/>
        </authorList>
    </citation>
    <scope>NUCLEOTIDE SEQUENCE [LARGE SCALE GENOMIC DNA]</scope>
    <source>
        <strain evidence="8 9">JC230</strain>
    </source>
</reference>
<protein>
    <recommendedName>
        <fullName evidence="2">histidine kinase</fullName>
        <ecNumber evidence="2">2.7.13.3</ecNumber>
    </recommendedName>
</protein>
<dbReference type="PRINTS" id="PR00344">
    <property type="entry name" value="BCTRLSENSOR"/>
</dbReference>
<keyword evidence="3 5" id="KW-0597">Phosphoprotein</keyword>
<dbReference type="InterPro" id="IPR003661">
    <property type="entry name" value="HisK_dim/P_dom"/>
</dbReference>
<dbReference type="InterPro" id="IPR036097">
    <property type="entry name" value="HisK_dim/P_sf"/>
</dbReference>
<comment type="caution">
    <text evidence="8">The sequence shown here is derived from an EMBL/GenBank/DDBJ whole genome shotgun (WGS) entry which is preliminary data.</text>
</comment>
<dbReference type="Gene3D" id="3.40.50.2300">
    <property type="match status" value="1"/>
</dbReference>
<evidence type="ECO:0000313" key="9">
    <source>
        <dbReference type="Proteomes" id="UP000029692"/>
    </source>
</evidence>
<dbReference type="InterPro" id="IPR036890">
    <property type="entry name" value="HATPase_C_sf"/>
</dbReference>
<dbReference type="Pfam" id="PF02518">
    <property type="entry name" value="HATPase_c"/>
    <property type="match status" value="1"/>
</dbReference>
<dbReference type="OrthoDB" id="6192248at2"/>
<dbReference type="EC" id="2.7.13.3" evidence="2"/>
<gene>
    <name evidence="8" type="ORF">DC28_01125</name>
</gene>
<dbReference type="InterPro" id="IPR005467">
    <property type="entry name" value="His_kinase_dom"/>
</dbReference>
<evidence type="ECO:0000259" key="7">
    <source>
        <dbReference type="PROSITE" id="PS50110"/>
    </source>
</evidence>
<accession>A0A098R164</accession>
<keyword evidence="4" id="KW-0902">Two-component regulatory system</keyword>
<dbReference type="CDD" id="cd00082">
    <property type="entry name" value="HisKA"/>
    <property type="match status" value="1"/>
</dbReference>
<comment type="catalytic activity">
    <reaction evidence="1">
        <text>ATP + protein L-histidine = ADP + protein N-phospho-L-histidine.</text>
        <dbReference type="EC" id="2.7.13.3"/>
    </reaction>
</comment>
<dbReference type="EMBL" id="JNUP01000003">
    <property type="protein sequence ID" value="KGE73845.1"/>
    <property type="molecule type" value="Genomic_DNA"/>
</dbReference>
<dbReference type="CDD" id="cd17546">
    <property type="entry name" value="REC_hyHK_CKI1_RcsC-like"/>
    <property type="match status" value="1"/>
</dbReference>
<dbReference type="Pfam" id="PF00512">
    <property type="entry name" value="HisKA"/>
    <property type="match status" value="1"/>
</dbReference>